<dbReference type="InterPro" id="IPR027417">
    <property type="entry name" value="P-loop_NTPase"/>
</dbReference>
<feature type="non-terminal residue" evidence="1">
    <location>
        <position position="80"/>
    </location>
</feature>
<evidence type="ECO:0000313" key="1">
    <source>
        <dbReference type="EMBL" id="MBF9674651.1"/>
    </source>
</evidence>
<sequence>LQIARSVSEKKGSVLILSLELSAKKLARRISSQELQIQISSIRAQDVLELSEMRARNLWIDDSPIRPDQILRRIEMFRLL</sequence>
<name>A0AAW4C9T1_9STRE</name>
<accession>A0AAW4C9T1</accession>
<gene>
    <name evidence="1" type="ORF">IAI20_11655</name>
</gene>
<dbReference type="Proteomes" id="UP000743672">
    <property type="component" value="Unassembled WGS sequence"/>
</dbReference>
<dbReference type="AlphaFoldDB" id="A0AAW4C9T1"/>
<dbReference type="RefSeq" id="WP_196313505.1">
    <property type="nucleotide sequence ID" value="NZ_JACSZI010000179.1"/>
</dbReference>
<dbReference type="Gene3D" id="3.40.50.300">
    <property type="entry name" value="P-loop containing nucleotide triphosphate hydrolases"/>
    <property type="match status" value="1"/>
</dbReference>
<proteinExistence type="predicted"/>
<feature type="non-terminal residue" evidence="1">
    <location>
        <position position="1"/>
    </location>
</feature>
<comment type="caution">
    <text evidence="1">The sequence shown here is derived from an EMBL/GenBank/DDBJ whole genome shotgun (WGS) entry which is preliminary data.</text>
</comment>
<evidence type="ECO:0008006" key="3">
    <source>
        <dbReference type="Google" id="ProtNLM"/>
    </source>
</evidence>
<protein>
    <recommendedName>
        <fullName evidence="3">Dephospho-CoA kinase</fullName>
    </recommendedName>
</protein>
<evidence type="ECO:0000313" key="2">
    <source>
        <dbReference type="Proteomes" id="UP000743672"/>
    </source>
</evidence>
<dbReference type="EMBL" id="JACSZI010000179">
    <property type="protein sequence ID" value="MBF9674651.1"/>
    <property type="molecule type" value="Genomic_DNA"/>
</dbReference>
<reference evidence="1" key="1">
    <citation type="journal article" date="2020" name="J. Clin. Microbiol.">
        <title>Streptococcus pseudopneumoniae: Use of whole genome sequences to validate methods used for identification.</title>
        <authorList>
            <person name="Jensen C.S."/>
            <person name="Iversen K.H."/>
            <person name="Dargis R."/>
            <person name="Shewmaker P."/>
            <person name="Rasmussen S."/>
            <person name="Christensen J.J."/>
            <person name="Nielsen X.C."/>
        </authorList>
    </citation>
    <scope>NUCLEOTIDE SEQUENCE</scope>
    <source>
        <strain evidence="1">256-03</strain>
    </source>
</reference>
<organism evidence="1 2">
    <name type="scientific">Streptococcus pseudopneumoniae</name>
    <dbReference type="NCBI Taxonomy" id="257758"/>
    <lineage>
        <taxon>Bacteria</taxon>
        <taxon>Bacillati</taxon>
        <taxon>Bacillota</taxon>
        <taxon>Bacilli</taxon>
        <taxon>Lactobacillales</taxon>
        <taxon>Streptococcaceae</taxon>
        <taxon>Streptococcus</taxon>
    </lineage>
</organism>